<dbReference type="RefSeq" id="WP_143076944.1">
    <property type="nucleotide sequence ID" value="NZ_FOXI01000009.1"/>
</dbReference>
<keyword evidence="2" id="KW-1185">Reference proteome</keyword>
<name>A0A1I5TCZ2_9EURY</name>
<reference evidence="2" key="1">
    <citation type="submission" date="2016-10" db="EMBL/GenBank/DDBJ databases">
        <authorList>
            <person name="Varghese N."/>
            <person name="Submissions S."/>
        </authorList>
    </citation>
    <scope>NUCLEOTIDE SEQUENCE [LARGE SCALE GENOMIC DNA]</scope>
    <source>
        <strain evidence="2">CGMCC 1.10329</strain>
    </source>
</reference>
<evidence type="ECO:0000313" key="2">
    <source>
        <dbReference type="Proteomes" id="UP000183769"/>
    </source>
</evidence>
<accession>A0A1I5TCZ2</accession>
<evidence type="ECO:0000313" key="1">
    <source>
        <dbReference type="EMBL" id="SFP80848.1"/>
    </source>
</evidence>
<protein>
    <submittedName>
        <fullName evidence="1">Uncharacterized protein</fullName>
    </submittedName>
</protein>
<dbReference type="EMBL" id="FOXI01000009">
    <property type="protein sequence ID" value="SFP80848.1"/>
    <property type="molecule type" value="Genomic_DNA"/>
</dbReference>
<dbReference type="Proteomes" id="UP000183769">
    <property type="component" value="Unassembled WGS sequence"/>
</dbReference>
<dbReference type="AlphaFoldDB" id="A0A1I5TCZ2"/>
<sequence length="358" mass="40976">MGEDSAAGGREPTVSDSELLELFDDADVPVLKTSELAEKIPIGERQVRSRLETLSEDDRVGSRMITAQNRVRLWWHSRIGVKRTWSSTEADLESIDVEVVDSLELPGRGEALQQRRQAVNSVFKFLFDNESDSAGRLKLVAWGADPDSYSSPESLWNNCVKKALDQSCFFRLFETEKEWQLTEMASWLRQHGDCALWNDWGTHRDRLDYECHDRLWTHVIGRHDSLGKPSQNHTSVLTQGLDFEGIDLYYLLTSDEPMWSGSSAKLGHGVQIQDDPEVLREIVQSKDRIEAAFSFTANWRDLIEEDSTVLVARTRSLDVDPNEVFKDETSRSLRNVKKWVEETQDQVIRVVENEITGF</sequence>
<proteinExistence type="predicted"/>
<organism evidence="1 2">
    <name type="scientific">Halolamina pelagica</name>
    <dbReference type="NCBI Taxonomy" id="699431"/>
    <lineage>
        <taxon>Archaea</taxon>
        <taxon>Methanobacteriati</taxon>
        <taxon>Methanobacteriota</taxon>
        <taxon>Stenosarchaea group</taxon>
        <taxon>Halobacteria</taxon>
        <taxon>Halobacteriales</taxon>
        <taxon>Haloferacaceae</taxon>
    </lineage>
</organism>
<gene>
    <name evidence="1" type="ORF">SAMN05216277_10915</name>
</gene>